<keyword evidence="9" id="KW-0234">DNA repair</keyword>
<evidence type="ECO:0000256" key="13">
    <source>
        <dbReference type="ARBA" id="ARBA00040794"/>
    </source>
</evidence>
<evidence type="ECO:0000256" key="7">
    <source>
        <dbReference type="ARBA" id="ARBA00022801"/>
    </source>
</evidence>
<dbReference type="GO" id="GO:0006281">
    <property type="term" value="P:DNA repair"/>
    <property type="evidence" value="ECO:0007669"/>
    <property type="project" value="UniProtKB-KW"/>
</dbReference>
<evidence type="ECO:0000256" key="10">
    <source>
        <dbReference type="ARBA" id="ARBA00035861"/>
    </source>
</evidence>
<dbReference type="OrthoDB" id="9810648at2"/>
<dbReference type="HOGENOM" id="CLU_037162_19_3_0"/>
<evidence type="ECO:0000256" key="1">
    <source>
        <dbReference type="ARBA" id="ARBA00001946"/>
    </source>
</evidence>
<dbReference type="GO" id="GO:0044716">
    <property type="term" value="F:8-oxo-GDP phosphatase activity"/>
    <property type="evidence" value="ECO:0007669"/>
    <property type="project" value="TreeGrafter"/>
</dbReference>
<sequence length="165" mass="18015">MNPSLQEPRFKKIGVALVIAWGHVIVGQRQPGQSFAGLAEFPGGKVESGEDFAAAACRECLEETGLAVAAERLLDAWQSIRVADDGIEEIFRIEFWQCRPVSLSNNLLESSLLESSLLTSSLAGAFHWVPIADLAQLKFPSANTKIIELLLSRNFSQSEEPHHGS</sequence>
<comment type="cofactor">
    <cofactor evidence="1">
        <name>Mg(2+)</name>
        <dbReference type="ChEBI" id="CHEBI:18420"/>
    </cofactor>
</comment>
<dbReference type="AlphaFoldDB" id="D5SX84"/>
<dbReference type="GO" id="GO:0046872">
    <property type="term" value="F:metal ion binding"/>
    <property type="evidence" value="ECO:0007669"/>
    <property type="project" value="UniProtKB-KW"/>
</dbReference>
<dbReference type="GO" id="GO:0044715">
    <property type="term" value="F:8-oxo-dGDP phosphatase activity"/>
    <property type="evidence" value="ECO:0007669"/>
    <property type="project" value="TreeGrafter"/>
</dbReference>
<dbReference type="Proteomes" id="UP000002220">
    <property type="component" value="Chromosome"/>
</dbReference>
<evidence type="ECO:0000256" key="3">
    <source>
        <dbReference type="ARBA" id="ARBA00022457"/>
    </source>
</evidence>
<evidence type="ECO:0000256" key="9">
    <source>
        <dbReference type="ARBA" id="ARBA00023204"/>
    </source>
</evidence>
<dbReference type="Pfam" id="PF00293">
    <property type="entry name" value="NUDIX"/>
    <property type="match status" value="1"/>
</dbReference>
<dbReference type="eggNOG" id="COG1051">
    <property type="taxonomic scope" value="Bacteria"/>
</dbReference>
<organism evidence="18 19">
    <name type="scientific">Planctopirus limnophila (strain ATCC 43296 / DSM 3776 / IFAM 1008 / Mu 290)</name>
    <name type="common">Planctomyces limnophilus</name>
    <dbReference type="NCBI Taxonomy" id="521674"/>
    <lineage>
        <taxon>Bacteria</taxon>
        <taxon>Pseudomonadati</taxon>
        <taxon>Planctomycetota</taxon>
        <taxon>Planctomycetia</taxon>
        <taxon>Planctomycetales</taxon>
        <taxon>Planctomycetaceae</taxon>
        <taxon>Planctopirus</taxon>
    </lineage>
</organism>
<comment type="catalytic activity">
    <reaction evidence="10">
        <text>8-oxo-dGTP + H2O = 8-oxo-dGMP + diphosphate + H(+)</text>
        <dbReference type="Rhea" id="RHEA:31575"/>
        <dbReference type="ChEBI" id="CHEBI:15377"/>
        <dbReference type="ChEBI" id="CHEBI:15378"/>
        <dbReference type="ChEBI" id="CHEBI:33019"/>
        <dbReference type="ChEBI" id="CHEBI:63224"/>
        <dbReference type="ChEBI" id="CHEBI:77896"/>
        <dbReference type="EC" id="3.6.1.55"/>
    </reaction>
</comment>
<comment type="catalytic activity">
    <reaction evidence="11">
        <text>8-oxo-GTP + H2O = 8-oxo-GMP + diphosphate + H(+)</text>
        <dbReference type="Rhea" id="RHEA:67616"/>
        <dbReference type="ChEBI" id="CHEBI:15377"/>
        <dbReference type="ChEBI" id="CHEBI:15378"/>
        <dbReference type="ChEBI" id="CHEBI:33019"/>
        <dbReference type="ChEBI" id="CHEBI:143553"/>
        <dbReference type="ChEBI" id="CHEBI:145694"/>
    </reaction>
</comment>
<evidence type="ECO:0000256" key="4">
    <source>
        <dbReference type="ARBA" id="ARBA00022705"/>
    </source>
</evidence>
<evidence type="ECO:0000256" key="8">
    <source>
        <dbReference type="ARBA" id="ARBA00022842"/>
    </source>
</evidence>
<evidence type="ECO:0000259" key="17">
    <source>
        <dbReference type="PROSITE" id="PS51462"/>
    </source>
</evidence>
<keyword evidence="5" id="KW-0479">Metal-binding</keyword>
<keyword evidence="3" id="KW-0515">Mutator protein</keyword>
<dbReference type="PANTHER" id="PTHR47707:SF1">
    <property type="entry name" value="NUDIX HYDROLASE FAMILY PROTEIN"/>
    <property type="match status" value="1"/>
</dbReference>
<accession>D5SX84</accession>
<dbReference type="EMBL" id="CP001744">
    <property type="protein sequence ID" value="ADG69706.1"/>
    <property type="molecule type" value="Genomic_DNA"/>
</dbReference>
<keyword evidence="4" id="KW-0235">DNA replication</keyword>
<dbReference type="GO" id="GO:0035539">
    <property type="term" value="F:8-oxo-7,8-dihydrodeoxyguanosine triphosphate pyrophosphatase activity"/>
    <property type="evidence" value="ECO:0007669"/>
    <property type="project" value="UniProtKB-EC"/>
</dbReference>
<evidence type="ECO:0000256" key="14">
    <source>
        <dbReference type="ARBA" id="ARBA00041592"/>
    </source>
</evidence>
<reference evidence="18 19" key="1">
    <citation type="journal article" date="2010" name="Stand. Genomic Sci.">
        <title>Complete genome sequence of Planctomyces limnophilus type strain (Mu 290).</title>
        <authorList>
            <person name="Labutti K."/>
            <person name="Sikorski J."/>
            <person name="Schneider S."/>
            <person name="Nolan M."/>
            <person name="Lucas S."/>
            <person name="Glavina Del Rio T."/>
            <person name="Tice H."/>
            <person name="Cheng J.F."/>
            <person name="Goodwin L."/>
            <person name="Pitluck S."/>
            <person name="Liolios K."/>
            <person name="Ivanova N."/>
            <person name="Mavromatis K."/>
            <person name="Mikhailova N."/>
            <person name="Pati A."/>
            <person name="Chen A."/>
            <person name="Palaniappan K."/>
            <person name="Land M."/>
            <person name="Hauser L."/>
            <person name="Chang Y.J."/>
            <person name="Jeffries C.D."/>
            <person name="Tindall B.J."/>
            <person name="Rohde M."/>
            <person name="Goker M."/>
            <person name="Woyke T."/>
            <person name="Bristow J."/>
            <person name="Eisen J.A."/>
            <person name="Markowitz V."/>
            <person name="Hugenholtz P."/>
            <person name="Kyrpides N.C."/>
            <person name="Klenk H.P."/>
            <person name="Lapidus A."/>
        </authorList>
    </citation>
    <scope>NUCLEOTIDE SEQUENCE [LARGE SCALE GENOMIC DNA]</scope>
    <source>
        <strain evidence="19">ATCC 43296 / DSM 3776 / IFAM 1008 / 290</strain>
    </source>
</reference>
<dbReference type="RefSeq" id="WP_013112137.1">
    <property type="nucleotide sequence ID" value="NC_014148.1"/>
</dbReference>
<dbReference type="GO" id="GO:0008413">
    <property type="term" value="F:8-oxo-7,8-dihydroguanosine triphosphate pyrophosphatase activity"/>
    <property type="evidence" value="ECO:0007669"/>
    <property type="project" value="TreeGrafter"/>
</dbReference>
<evidence type="ECO:0000256" key="11">
    <source>
        <dbReference type="ARBA" id="ARBA00036904"/>
    </source>
</evidence>
<dbReference type="InterPro" id="IPR015797">
    <property type="entry name" value="NUDIX_hydrolase-like_dom_sf"/>
</dbReference>
<keyword evidence="8" id="KW-0460">Magnesium</keyword>
<evidence type="ECO:0000256" key="6">
    <source>
        <dbReference type="ARBA" id="ARBA00022763"/>
    </source>
</evidence>
<evidence type="ECO:0000256" key="12">
    <source>
        <dbReference type="ARBA" id="ARBA00038905"/>
    </source>
</evidence>
<evidence type="ECO:0000313" key="19">
    <source>
        <dbReference type="Proteomes" id="UP000002220"/>
    </source>
</evidence>
<gene>
    <name evidence="18" type="ordered locus">Plim_3895</name>
</gene>
<dbReference type="PROSITE" id="PS51462">
    <property type="entry name" value="NUDIX"/>
    <property type="match status" value="1"/>
</dbReference>
<evidence type="ECO:0000256" key="2">
    <source>
        <dbReference type="ARBA" id="ARBA00005582"/>
    </source>
</evidence>
<name>D5SX84_PLAL2</name>
<dbReference type="KEGG" id="plm:Plim_3895"/>
<feature type="domain" description="Nudix hydrolase" evidence="17">
    <location>
        <begin position="8"/>
        <end position="154"/>
    </location>
</feature>
<evidence type="ECO:0000256" key="16">
    <source>
        <dbReference type="ARBA" id="ARBA00042798"/>
    </source>
</evidence>
<dbReference type="EC" id="3.6.1.55" evidence="12"/>
<dbReference type="InterPro" id="IPR000086">
    <property type="entry name" value="NUDIX_hydrolase_dom"/>
</dbReference>
<proteinExistence type="inferred from homology"/>
<keyword evidence="7 18" id="KW-0378">Hydrolase</keyword>
<dbReference type="InterPro" id="IPR047127">
    <property type="entry name" value="MutT-like"/>
</dbReference>
<evidence type="ECO:0000256" key="15">
    <source>
        <dbReference type="ARBA" id="ARBA00041979"/>
    </source>
</evidence>
<keyword evidence="19" id="KW-1185">Reference proteome</keyword>
<protein>
    <recommendedName>
        <fullName evidence="13">8-oxo-dGTP diphosphatase</fullName>
        <ecNumber evidence="12">3.6.1.55</ecNumber>
    </recommendedName>
    <alternativeName>
        <fullName evidence="16">7,8-dihydro-8-oxoguanine-triphosphatase</fullName>
    </alternativeName>
    <alternativeName>
        <fullName evidence="15">Mutator protein MutT</fullName>
    </alternativeName>
    <alternativeName>
        <fullName evidence="14">dGTP pyrophosphohydrolase</fullName>
    </alternativeName>
</protein>
<keyword evidence="6" id="KW-0227">DNA damage</keyword>
<evidence type="ECO:0000313" key="18">
    <source>
        <dbReference type="EMBL" id="ADG69706.1"/>
    </source>
</evidence>
<dbReference type="GO" id="GO:0006260">
    <property type="term" value="P:DNA replication"/>
    <property type="evidence" value="ECO:0007669"/>
    <property type="project" value="UniProtKB-KW"/>
</dbReference>
<dbReference type="SUPFAM" id="SSF55811">
    <property type="entry name" value="Nudix"/>
    <property type="match status" value="1"/>
</dbReference>
<dbReference type="STRING" id="521674.Plim_3895"/>
<evidence type="ECO:0000256" key="5">
    <source>
        <dbReference type="ARBA" id="ARBA00022723"/>
    </source>
</evidence>
<dbReference type="Gene3D" id="3.90.79.10">
    <property type="entry name" value="Nucleoside Triphosphate Pyrophosphohydrolase"/>
    <property type="match status" value="1"/>
</dbReference>
<comment type="similarity">
    <text evidence="2">Belongs to the Nudix hydrolase family.</text>
</comment>
<dbReference type="PANTHER" id="PTHR47707">
    <property type="entry name" value="8-OXO-DGTP DIPHOSPHATASE"/>
    <property type="match status" value="1"/>
</dbReference>